<dbReference type="InterPro" id="IPR024072">
    <property type="entry name" value="DHFR-like_dom_sf"/>
</dbReference>
<dbReference type="GO" id="GO:0009231">
    <property type="term" value="P:riboflavin biosynthetic process"/>
    <property type="evidence" value="ECO:0007669"/>
    <property type="project" value="InterPro"/>
</dbReference>
<dbReference type="AlphaFoldDB" id="A0A931G0J2"/>
<dbReference type="InterPro" id="IPR002734">
    <property type="entry name" value="RibDG_C"/>
</dbReference>
<gene>
    <name evidence="2" type="ORF">I4J89_30540</name>
</gene>
<dbReference type="PANTHER" id="PTHR38011:SF11">
    <property type="entry name" value="2,5-DIAMINO-6-RIBOSYLAMINO-4(3H)-PYRIMIDINONE 5'-PHOSPHATE REDUCTASE"/>
    <property type="match status" value="1"/>
</dbReference>
<dbReference type="Proteomes" id="UP000598146">
    <property type="component" value="Unassembled WGS sequence"/>
</dbReference>
<organism evidence="2 3">
    <name type="scientific">Actinoplanes aureus</name>
    <dbReference type="NCBI Taxonomy" id="2792083"/>
    <lineage>
        <taxon>Bacteria</taxon>
        <taxon>Bacillati</taxon>
        <taxon>Actinomycetota</taxon>
        <taxon>Actinomycetes</taxon>
        <taxon>Micromonosporales</taxon>
        <taxon>Micromonosporaceae</taxon>
        <taxon>Actinoplanes</taxon>
    </lineage>
</organism>
<dbReference type="RefSeq" id="WP_196417582.1">
    <property type="nucleotide sequence ID" value="NZ_JADQTO010000017.1"/>
</dbReference>
<sequence length="189" mass="20258">MGRVIVQQWISVDGFVAGPGGEADVFAAVEDFSASEAHNLALLDSVGEILLGRRTYEAFVAFWPTVHDEPMAGPVNTIPKTVCSTTLTRAPWGEHAPAAIVPDAVAHVRSRRDSQKGDTIVWGSVRLMRSLLEAGEVDLLELFVAPVALGAGTPLLGHDDHPVTLRVAETESWPGDVIRTRYAVRAGRG</sequence>
<reference evidence="2" key="1">
    <citation type="submission" date="2020-11" db="EMBL/GenBank/DDBJ databases">
        <title>Isolation and identification of active actinomycetes.</title>
        <authorList>
            <person name="Sun X."/>
        </authorList>
    </citation>
    <scope>NUCLEOTIDE SEQUENCE</scope>
    <source>
        <strain evidence="2">NEAU-A11</strain>
    </source>
</reference>
<protein>
    <submittedName>
        <fullName evidence="2">Dihydrofolate reductase family protein</fullName>
    </submittedName>
</protein>
<dbReference type="InterPro" id="IPR050765">
    <property type="entry name" value="Riboflavin_Biosynth_HTPR"/>
</dbReference>
<dbReference type="Pfam" id="PF01872">
    <property type="entry name" value="RibD_C"/>
    <property type="match status" value="1"/>
</dbReference>
<evidence type="ECO:0000313" key="3">
    <source>
        <dbReference type="Proteomes" id="UP000598146"/>
    </source>
</evidence>
<dbReference type="EMBL" id="JADQTO010000017">
    <property type="protein sequence ID" value="MBG0565797.1"/>
    <property type="molecule type" value="Genomic_DNA"/>
</dbReference>
<name>A0A931G0J2_9ACTN</name>
<dbReference type="GO" id="GO:0008703">
    <property type="term" value="F:5-amino-6-(5-phosphoribosylamino)uracil reductase activity"/>
    <property type="evidence" value="ECO:0007669"/>
    <property type="project" value="InterPro"/>
</dbReference>
<dbReference type="SUPFAM" id="SSF53597">
    <property type="entry name" value="Dihydrofolate reductase-like"/>
    <property type="match status" value="1"/>
</dbReference>
<accession>A0A931G0J2</accession>
<dbReference type="PANTHER" id="PTHR38011">
    <property type="entry name" value="DIHYDROFOLATE REDUCTASE FAMILY PROTEIN (AFU_ORTHOLOGUE AFUA_8G06820)"/>
    <property type="match status" value="1"/>
</dbReference>
<feature type="domain" description="Bacterial bifunctional deaminase-reductase C-terminal" evidence="1">
    <location>
        <begin position="4"/>
        <end position="176"/>
    </location>
</feature>
<evidence type="ECO:0000259" key="1">
    <source>
        <dbReference type="Pfam" id="PF01872"/>
    </source>
</evidence>
<proteinExistence type="predicted"/>
<evidence type="ECO:0000313" key="2">
    <source>
        <dbReference type="EMBL" id="MBG0565797.1"/>
    </source>
</evidence>
<comment type="caution">
    <text evidence="2">The sequence shown here is derived from an EMBL/GenBank/DDBJ whole genome shotgun (WGS) entry which is preliminary data.</text>
</comment>
<dbReference type="Gene3D" id="3.40.430.10">
    <property type="entry name" value="Dihydrofolate Reductase, subunit A"/>
    <property type="match status" value="1"/>
</dbReference>
<keyword evidence="3" id="KW-1185">Reference proteome</keyword>